<dbReference type="GeneID" id="71980293"/>
<evidence type="ECO:0000313" key="4">
    <source>
        <dbReference type="Proteomes" id="UP000756132"/>
    </source>
</evidence>
<proteinExistence type="predicted"/>
<dbReference type="AlphaFoldDB" id="A0A9Q8L947"/>
<sequence>MLRVLRQRALCHPPTSWTAVRSPARLSCAIRNGYPHVGRRPGSPITRTGQLGRSQSSVGKTPAEVFKYPEWLNVYRLSSAATLCVGFTRVCTLVVFGVGAIIYAPAIAFSPHHSNCLIPACIVASAVPMVAVIFTSGPSVMSIRVQLPPHARRSREGLLKFANNLPPRTILRLESMKLIPWPTQTDVVFADLTRHRPSWKGGLSNLENTPVTTQGNEREGTFFAQLIRRLLGRYYVQRDQKKDRSSAPGLWEKMWEQIPEHNITPGNVRTRRMVSKSAKPLTKLEPLPPVRRIKSKNKP</sequence>
<dbReference type="RefSeq" id="XP_047757350.1">
    <property type="nucleotide sequence ID" value="XM_047899563.1"/>
</dbReference>
<reference evidence="3" key="1">
    <citation type="submission" date="2021-12" db="EMBL/GenBank/DDBJ databases">
        <authorList>
            <person name="Zaccaron A."/>
            <person name="Stergiopoulos I."/>
        </authorList>
    </citation>
    <scope>NUCLEOTIDE SEQUENCE</scope>
    <source>
        <strain evidence="3">Race5_Kim</strain>
    </source>
</reference>
<organism evidence="3 4">
    <name type="scientific">Passalora fulva</name>
    <name type="common">Tomato leaf mold</name>
    <name type="synonym">Cladosporium fulvum</name>
    <dbReference type="NCBI Taxonomy" id="5499"/>
    <lineage>
        <taxon>Eukaryota</taxon>
        <taxon>Fungi</taxon>
        <taxon>Dikarya</taxon>
        <taxon>Ascomycota</taxon>
        <taxon>Pezizomycotina</taxon>
        <taxon>Dothideomycetes</taxon>
        <taxon>Dothideomycetidae</taxon>
        <taxon>Mycosphaerellales</taxon>
        <taxon>Mycosphaerellaceae</taxon>
        <taxon>Fulvia</taxon>
    </lineage>
</organism>
<gene>
    <name evidence="3" type="ORF">CLAFUR5_00415</name>
</gene>
<reference evidence="3" key="2">
    <citation type="journal article" date="2022" name="Microb. Genom.">
        <title>A chromosome-scale genome assembly of the tomato pathogen Cladosporium fulvum reveals a compartmentalized genome architecture and the presence of a dispensable chromosome.</title>
        <authorList>
            <person name="Zaccaron A.Z."/>
            <person name="Chen L.H."/>
            <person name="Samaras A."/>
            <person name="Stergiopoulos I."/>
        </authorList>
    </citation>
    <scope>NUCLEOTIDE SEQUENCE</scope>
    <source>
        <strain evidence="3">Race5_Kim</strain>
    </source>
</reference>
<keyword evidence="4" id="KW-1185">Reference proteome</keyword>
<dbReference type="Proteomes" id="UP000756132">
    <property type="component" value="Chromosome 1"/>
</dbReference>
<keyword evidence="2" id="KW-0812">Transmembrane</keyword>
<dbReference type="OrthoDB" id="2386090at2759"/>
<evidence type="ECO:0000313" key="3">
    <source>
        <dbReference type="EMBL" id="UJO12984.1"/>
    </source>
</evidence>
<protein>
    <submittedName>
        <fullName evidence="3">Uncharacterized protein</fullName>
    </submittedName>
</protein>
<dbReference type="EMBL" id="CP090163">
    <property type="protein sequence ID" value="UJO12984.1"/>
    <property type="molecule type" value="Genomic_DNA"/>
</dbReference>
<keyword evidence="2" id="KW-1133">Transmembrane helix</keyword>
<keyword evidence="2" id="KW-0472">Membrane</keyword>
<dbReference type="KEGG" id="ffu:CLAFUR5_00415"/>
<accession>A0A9Q8L947</accession>
<name>A0A9Q8L947_PASFU</name>
<feature type="transmembrane region" description="Helical" evidence="2">
    <location>
        <begin position="117"/>
        <end position="134"/>
    </location>
</feature>
<feature type="transmembrane region" description="Helical" evidence="2">
    <location>
        <begin position="80"/>
        <end position="105"/>
    </location>
</feature>
<feature type="region of interest" description="Disordered" evidence="1">
    <location>
        <begin position="263"/>
        <end position="299"/>
    </location>
</feature>
<evidence type="ECO:0000256" key="2">
    <source>
        <dbReference type="SAM" id="Phobius"/>
    </source>
</evidence>
<evidence type="ECO:0000256" key="1">
    <source>
        <dbReference type="SAM" id="MobiDB-lite"/>
    </source>
</evidence>